<reference evidence="1 3" key="1">
    <citation type="journal article" date="2014" name="BMC Genomics">
        <title>Genome sequence of Anopheles sinensis provides insight into genetics basis of mosquito competence for malaria parasites.</title>
        <authorList>
            <person name="Zhou D."/>
            <person name="Zhang D."/>
            <person name="Ding G."/>
            <person name="Shi L."/>
            <person name="Hou Q."/>
            <person name="Ye Y."/>
            <person name="Xu Y."/>
            <person name="Zhou H."/>
            <person name="Xiong C."/>
            <person name="Li S."/>
            <person name="Yu J."/>
            <person name="Hong S."/>
            <person name="Yu X."/>
            <person name="Zou P."/>
            <person name="Chen C."/>
            <person name="Chang X."/>
            <person name="Wang W."/>
            <person name="Lv Y."/>
            <person name="Sun Y."/>
            <person name="Ma L."/>
            <person name="Shen B."/>
            <person name="Zhu C."/>
        </authorList>
    </citation>
    <scope>NUCLEOTIDE SEQUENCE [LARGE SCALE GENOMIC DNA]</scope>
</reference>
<evidence type="ECO:0000313" key="2">
    <source>
        <dbReference type="EnsemblMetazoa" id="ASIC010723-PA"/>
    </source>
</evidence>
<dbReference type="Proteomes" id="UP000030765">
    <property type="component" value="Unassembled WGS sequence"/>
</dbReference>
<dbReference type="EMBL" id="KE525231">
    <property type="protein sequence ID" value="KFB42917.1"/>
    <property type="molecule type" value="Genomic_DNA"/>
</dbReference>
<proteinExistence type="predicted"/>
<evidence type="ECO:0000313" key="1">
    <source>
        <dbReference type="EMBL" id="KFB42917.1"/>
    </source>
</evidence>
<dbReference type="EMBL" id="ATLV01018324">
    <property type="status" value="NOT_ANNOTATED_CDS"/>
    <property type="molecule type" value="Genomic_DNA"/>
</dbReference>
<dbReference type="EnsemblMetazoa" id="ASIC010723-RA">
    <property type="protein sequence ID" value="ASIC010723-PA"/>
    <property type="gene ID" value="ASIC010723"/>
</dbReference>
<dbReference type="VEuPathDB" id="VectorBase:ASIC010723"/>
<reference evidence="2" key="2">
    <citation type="submission" date="2020-05" db="UniProtKB">
        <authorList>
            <consortium name="EnsemblMetazoa"/>
        </authorList>
    </citation>
    <scope>IDENTIFICATION</scope>
</reference>
<evidence type="ECO:0000313" key="3">
    <source>
        <dbReference type="Proteomes" id="UP000030765"/>
    </source>
</evidence>
<name>A0A084VY73_ANOSI</name>
<organism evidence="1">
    <name type="scientific">Anopheles sinensis</name>
    <name type="common">Mosquito</name>
    <dbReference type="NCBI Taxonomy" id="74873"/>
    <lineage>
        <taxon>Eukaryota</taxon>
        <taxon>Metazoa</taxon>
        <taxon>Ecdysozoa</taxon>
        <taxon>Arthropoda</taxon>
        <taxon>Hexapoda</taxon>
        <taxon>Insecta</taxon>
        <taxon>Pterygota</taxon>
        <taxon>Neoptera</taxon>
        <taxon>Endopterygota</taxon>
        <taxon>Diptera</taxon>
        <taxon>Nematocera</taxon>
        <taxon>Culicoidea</taxon>
        <taxon>Culicidae</taxon>
        <taxon>Anophelinae</taxon>
        <taxon>Anopheles</taxon>
    </lineage>
</organism>
<protein>
    <submittedName>
        <fullName evidence="1 2">Uncharacterized protein</fullName>
    </submittedName>
</protein>
<gene>
    <name evidence="1" type="ORF">ZHAS_00010723</name>
</gene>
<sequence length="86" mass="9326">MEALEAPATKRLNRTFGSTRTAPCVGQTVSALGDRQLVGSQFSDVDDRSAIVRGSVRDSYLVSLVESEIRSPTVDCRLRRLLGAQS</sequence>
<accession>A0A084VY73</accession>
<keyword evidence="3" id="KW-1185">Reference proteome</keyword>
<dbReference type="AlphaFoldDB" id="A0A084VY73"/>